<reference evidence="3" key="5">
    <citation type="submission" date="2018-04" db="UniProtKB">
        <authorList>
            <consortium name="EnsemblFungi"/>
        </authorList>
    </citation>
    <scope>IDENTIFICATION</scope>
    <source>
        <strain evidence="3">R3-111a-1</strain>
    </source>
</reference>
<dbReference type="EMBL" id="GL385400">
    <property type="protein sequence ID" value="EJT72066.1"/>
    <property type="molecule type" value="Genomic_DNA"/>
</dbReference>
<dbReference type="GeneID" id="20351772"/>
<evidence type="ECO:0000313" key="3">
    <source>
        <dbReference type="EnsemblFungi" id="EJT72066"/>
    </source>
</evidence>
<gene>
    <name evidence="3" type="primary">20351772</name>
    <name evidence="2" type="ORF">GGTG_11314</name>
</gene>
<dbReference type="AlphaFoldDB" id="J8TWN8"/>
<dbReference type="EnsemblFungi" id="EJT72066">
    <property type="protein sequence ID" value="EJT72066"/>
    <property type="gene ID" value="GGTG_11314"/>
</dbReference>
<evidence type="ECO:0000259" key="1">
    <source>
        <dbReference type="Pfam" id="PF01636"/>
    </source>
</evidence>
<proteinExistence type="predicted"/>
<reference evidence="3" key="4">
    <citation type="journal article" date="2015" name="G3 (Bethesda)">
        <title>Genome sequences of three phytopathogenic species of the Magnaporthaceae family of fungi.</title>
        <authorList>
            <person name="Okagaki L.H."/>
            <person name="Nunes C.C."/>
            <person name="Sailsbery J."/>
            <person name="Clay B."/>
            <person name="Brown D."/>
            <person name="John T."/>
            <person name="Oh Y."/>
            <person name="Young N."/>
            <person name="Fitzgerald M."/>
            <person name="Haas B.J."/>
            <person name="Zeng Q."/>
            <person name="Young S."/>
            <person name="Adiconis X."/>
            <person name="Fan L."/>
            <person name="Levin J.Z."/>
            <person name="Mitchell T.K."/>
            <person name="Okubara P.A."/>
            <person name="Farman M.L."/>
            <person name="Kohn L.M."/>
            <person name="Birren B."/>
            <person name="Ma L.-J."/>
            <person name="Dean R.A."/>
        </authorList>
    </citation>
    <scope>NUCLEOTIDE SEQUENCE</scope>
    <source>
        <strain evidence="3">R3-111a-1</strain>
    </source>
</reference>
<reference evidence="2" key="3">
    <citation type="submission" date="2010-09" db="EMBL/GenBank/DDBJ databases">
        <title>Annotation of Gaeumannomyces graminis var. tritici R3-111a-1.</title>
        <authorList>
            <consortium name="The Broad Institute Genome Sequencing Platform"/>
            <person name="Ma L.-J."/>
            <person name="Dead R."/>
            <person name="Young S.K."/>
            <person name="Zeng Q."/>
            <person name="Gargeya S."/>
            <person name="Fitzgerald M."/>
            <person name="Haas B."/>
            <person name="Abouelleil A."/>
            <person name="Alvarado L."/>
            <person name="Arachchi H.M."/>
            <person name="Berlin A."/>
            <person name="Brown A."/>
            <person name="Chapman S.B."/>
            <person name="Chen Z."/>
            <person name="Dunbar C."/>
            <person name="Freedman E."/>
            <person name="Gearin G."/>
            <person name="Gellesch M."/>
            <person name="Goldberg J."/>
            <person name="Griggs A."/>
            <person name="Gujja S."/>
            <person name="Heiman D."/>
            <person name="Howarth C."/>
            <person name="Larson L."/>
            <person name="Lui A."/>
            <person name="MacDonald P.J.P."/>
            <person name="Mehta T."/>
            <person name="Montmayeur A."/>
            <person name="Murphy C."/>
            <person name="Neiman D."/>
            <person name="Pearson M."/>
            <person name="Priest M."/>
            <person name="Roberts A."/>
            <person name="Saif S."/>
            <person name="Shea T."/>
            <person name="Shenoy N."/>
            <person name="Sisk P."/>
            <person name="Stolte C."/>
            <person name="Sykes S."/>
            <person name="Yandava C."/>
            <person name="Wortman J."/>
            <person name="Nusbaum C."/>
            <person name="Birren B."/>
        </authorList>
    </citation>
    <scope>NUCLEOTIDE SEQUENCE</scope>
    <source>
        <strain evidence="2">R3-111a-1</strain>
    </source>
</reference>
<dbReference type="PANTHER" id="PTHR21310:SF58">
    <property type="entry name" value="AMINOGLYCOSIDE PHOSPHOTRANSFERASE DOMAIN-CONTAINING PROTEIN"/>
    <property type="match status" value="1"/>
</dbReference>
<dbReference type="Pfam" id="PF01636">
    <property type="entry name" value="APH"/>
    <property type="match status" value="1"/>
</dbReference>
<dbReference type="VEuPathDB" id="FungiDB:GGTG_11314"/>
<dbReference type="PANTHER" id="PTHR21310">
    <property type="entry name" value="AMINOGLYCOSIDE PHOSPHOTRANSFERASE-RELATED-RELATED"/>
    <property type="match status" value="1"/>
</dbReference>
<name>J8TWN8_GAET3</name>
<dbReference type="SUPFAM" id="SSF56112">
    <property type="entry name" value="Protein kinase-like (PK-like)"/>
    <property type="match status" value="1"/>
</dbReference>
<evidence type="ECO:0000313" key="4">
    <source>
        <dbReference type="Proteomes" id="UP000006039"/>
    </source>
</evidence>
<feature type="domain" description="Aminoglycoside phosphotransferase" evidence="1">
    <location>
        <begin position="47"/>
        <end position="247"/>
    </location>
</feature>
<keyword evidence="4" id="KW-1185">Reference proteome</keyword>
<organism evidence="2">
    <name type="scientific">Gaeumannomyces tritici (strain R3-111a-1)</name>
    <name type="common">Wheat and barley take-all root rot fungus</name>
    <name type="synonym">Gaeumannomyces graminis var. tritici</name>
    <dbReference type="NCBI Taxonomy" id="644352"/>
    <lineage>
        <taxon>Eukaryota</taxon>
        <taxon>Fungi</taxon>
        <taxon>Dikarya</taxon>
        <taxon>Ascomycota</taxon>
        <taxon>Pezizomycotina</taxon>
        <taxon>Sordariomycetes</taxon>
        <taxon>Sordariomycetidae</taxon>
        <taxon>Magnaporthales</taxon>
        <taxon>Magnaporthaceae</taxon>
        <taxon>Gaeumannomyces</taxon>
    </lineage>
</organism>
<dbReference type="RefSeq" id="XP_009227463.1">
    <property type="nucleotide sequence ID" value="XM_009229199.1"/>
</dbReference>
<protein>
    <recommendedName>
        <fullName evidence="1">Aminoglycoside phosphotransferase domain-containing protein</fullName>
    </recommendedName>
</protein>
<reference evidence="4" key="1">
    <citation type="submission" date="2010-07" db="EMBL/GenBank/DDBJ databases">
        <title>The genome sequence of Gaeumannomyces graminis var. tritici strain R3-111a-1.</title>
        <authorList>
            <consortium name="The Broad Institute Genome Sequencing Platform"/>
            <person name="Ma L.-J."/>
            <person name="Dead R."/>
            <person name="Young S."/>
            <person name="Zeng Q."/>
            <person name="Koehrsen M."/>
            <person name="Alvarado L."/>
            <person name="Berlin A."/>
            <person name="Chapman S.B."/>
            <person name="Chen Z."/>
            <person name="Freedman E."/>
            <person name="Gellesch M."/>
            <person name="Goldberg J."/>
            <person name="Griggs A."/>
            <person name="Gujja S."/>
            <person name="Heilman E.R."/>
            <person name="Heiman D."/>
            <person name="Hepburn T."/>
            <person name="Howarth C."/>
            <person name="Jen D."/>
            <person name="Larson L."/>
            <person name="Mehta T."/>
            <person name="Neiman D."/>
            <person name="Pearson M."/>
            <person name="Roberts A."/>
            <person name="Saif S."/>
            <person name="Shea T."/>
            <person name="Shenoy N."/>
            <person name="Sisk P."/>
            <person name="Stolte C."/>
            <person name="Sykes S."/>
            <person name="Walk T."/>
            <person name="White J."/>
            <person name="Yandava C."/>
            <person name="Haas B."/>
            <person name="Nusbaum C."/>
            <person name="Birren B."/>
        </authorList>
    </citation>
    <scope>NUCLEOTIDE SEQUENCE [LARGE SCALE GENOMIC DNA]</scope>
    <source>
        <strain evidence="4">R3-111a-1</strain>
    </source>
</reference>
<dbReference type="InterPro" id="IPR051678">
    <property type="entry name" value="AGP_Transferase"/>
</dbReference>
<feature type="non-terminal residue" evidence="2">
    <location>
        <position position="1"/>
    </location>
</feature>
<dbReference type="InterPro" id="IPR002575">
    <property type="entry name" value="Aminoglycoside_PTrfase"/>
</dbReference>
<dbReference type="InterPro" id="IPR011009">
    <property type="entry name" value="Kinase-like_dom_sf"/>
</dbReference>
<dbReference type="Proteomes" id="UP000006039">
    <property type="component" value="Unassembled WGS sequence"/>
</dbReference>
<dbReference type="Gene3D" id="3.90.1200.10">
    <property type="match status" value="1"/>
</dbReference>
<evidence type="ECO:0000313" key="2">
    <source>
        <dbReference type="EMBL" id="EJT72066.1"/>
    </source>
</evidence>
<reference evidence="2" key="2">
    <citation type="submission" date="2010-07" db="EMBL/GenBank/DDBJ databases">
        <authorList>
            <consortium name="The Broad Institute Genome Sequencing Platform"/>
            <consortium name="Broad Institute Genome Sequencing Center for Infectious Disease"/>
            <person name="Ma L.-J."/>
            <person name="Dead R."/>
            <person name="Young S."/>
            <person name="Zeng Q."/>
            <person name="Koehrsen M."/>
            <person name="Alvarado L."/>
            <person name="Berlin A."/>
            <person name="Chapman S.B."/>
            <person name="Chen Z."/>
            <person name="Freedman E."/>
            <person name="Gellesch M."/>
            <person name="Goldberg J."/>
            <person name="Griggs A."/>
            <person name="Gujja S."/>
            <person name="Heilman E.R."/>
            <person name="Heiman D."/>
            <person name="Hepburn T."/>
            <person name="Howarth C."/>
            <person name="Jen D."/>
            <person name="Larson L."/>
            <person name="Mehta T."/>
            <person name="Neiman D."/>
            <person name="Pearson M."/>
            <person name="Roberts A."/>
            <person name="Saif S."/>
            <person name="Shea T."/>
            <person name="Shenoy N."/>
            <person name="Sisk P."/>
            <person name="Stolte C."/>
            <person name="Sykes S."/>
            <person name="Walk T."/>
            <person name="White J."/>
            <person name="Yandava C."/>
            <person name="Haas B."/>
            <person name="Nusbaum C."/>
            <person name="Birren B."/>
        </authorList>
    </citation>
    <scope>NUCLEOTIDE SEQUENCE</scope>
    <source>
        <strain evidence="2">R3-111a-1</strain>
    </source>
</reference>
<accession>J8TWN8</accession>
<sequence>ALVASLNRLLREGEVLHGLHQHWVVDIGSGNVAKIGLGIDPDHISNLQHINEHMPEIPTPRFLGALSGGRLTYIFMSRSQGVTLESIWPDLTVGQKLSVKQQLAEHLKRLRQKSPLAGQTRLGSFESGICKDLRRSLRVSSAPLHSETEWNDFLCKEPGRTAIAFIRMIRSFMTEDHRIVMTHGDLHPRNIMVVTGASDGGEADIRVTSILDWELAGWYPEHWEFVRALNTIGSRGRWNDWVEYLPADAIGQYPVEYSLDCLIDRWLG</sequence>
<dbReference type="OrthoDB" id="5404599at2759"/>
<dbReference type="STRING" id="644352.J8TWN8"/>